<reference evidence="9 10" key="1">
    <citation type="submission" date="2023-07" db="EMBL/GenBank/DDBJ databases">
        <title>Genomic Encyclopedia of Type Strains, Phase IV (KMG-IV): sequencing the most valuable type-strain genomes for metagenomic binning, comparative biology and taxonomic classification.</title>
        <authorList>
            <person name="Goeker M."/>
        </authorList>
    </citation>
    <scope>NUCLEOTIDE SEQUENCE [LARGE SCALE GENOMIC DNA]</scope>
    <source>
        <strain evidence="9 10">DSM 9768</strain>
    </source>
</reference>
<dbReference type="GO" id="GO:0016301">
    <property type="term" value="F:kinase activity"/>
    <property type="evidence" value="ECO:0007669"/>
    <property type="project" value="UniProtKB-KW"/>
</dbReference>
<evidence type="ECO:0000313" key="9">
    <source>
        <dbReference type="EMBL" id="MDQ0256623.1"/>
    </source>
</evidence>
<dbReference type="InterPro" id="IPR011712">
    <property type="entry name" value="Sig_transdc_His_kin_sub3_dim/P"/>
</dbReference>
<keyword evidence="10" id="KW-1185">Reference proteome</keyword>
<organism evidence="9 10">
    <name type="scientific">Evansella vedderi</name>
    <dbReference type="NCBI Taxonomy" id="38282"/>
    <lineage>
        <taxon>Bacteria</taxon>
        <taxon>Bacillati</taxon>
        <taxon>Bacillota</taxon>
        <taxon>Bacilli</taxon>
        <taxon>Bacillales</taxon>
        <taxon>Bacillaceae</taxon>
        <taxon>Evansella</taxon>
    </lineage>
</organism>
<dbReference type="SUPFAM" id="SSF55781">
    <property type="entry name" value="GAF domain-like"/>
    <property type="match status" value="1"/>
</dbReference>
<keyword evidence="6" id="KW-1133">Transmembrane helix</keyword>
<dbReference type="CDD" id="cd16917">
    <property type="entry name" value="HATPase_UhpB-NarQ-NarX-like"/>
    <property type="match status" value="1"/>
</dbReference>
<feature type="transmembrane region" description="Helical" evidence="6">
    <location>
        <begin position="210"/>
        <end position="231"/>
    </location>
</feature>
<dbReference type="Gene3D" id="3.30.450.40">
    <property type="match status" value="1"/>
</dbReference>
<feature type="transmembrane region" description="Helical" evidence="6">
    <location>
        <begin position="70"/>
        <end position="95"/>
    </location>
</feature>
<proteinExistence type="predicted"/>
<dbReference type="Gene3D" id="3.30.565.10">
    <property type="entry name" value="Histidine kinase-like ATPase, C-terminal domain"/>
    <property type="match status" value="1"/>
</dbReference>
<evidence type="ECO:0000256" key="5">
    <source>
        <dbReference type="ARBA" id="ARBA00023012"/>
    </source>
</evidence>
<dbReference type="Pfam" id="PF02518">
    <property type="entry name" value="HATPase_c"/>
    <property type="match status" value="1"/>
</dbReference>
<feature type="transmembrane region" description="Helical" evidence="6">
    <location>
        <begin position="102"/>
        <end position="120"/>
    </location>
</feature>
<dbReference type="SMART" id="SM00387">
    <property type="entry name" value="HATPase_c"/>
    <property type="match status" value="1"/>
</dbReference>
<dbReference type="RefSeq" id="WP_307329056.1">
    <property type="nucleotide sequence ID" value="NZ_JAUSUG010000018.1"/>
</dbReference>
<gene>
    <name evidence="9" type="ORF">J2S74_004045</name>
</gene>
<evidence type="ECO:0000313" key="10">
    <source>
        <dbReference type="Proteomes" id="UP001230005"/>
    </source>
</evidence>
<dbReference type="InterPro" id="IPR003018">
    <property type="entry name" value="GAF"/>
</dbReference>
<evidence type="ECO:0000259" key="7">
    <source>
        <dbReference type="SMART" id="SM00065"/>
    </source>
</evidence>
<comment type="caution">
    <text evidence="9">The sequence shown here is derived from an EMBL/GenBank/DDBJ whole genome shotgun (WGS) entry which is preliminary data.</text>
</comment>
<dbReference type="Pfam" id="PF13492">
    <property type="entry name" value="GAF_3"/>
    <property type="match status" value="1"/>
</dbReference>
<evidence type="ECO:0000256" key="2">
    <source>
        <dbReference type="ARBA" id="ARBA00012438"/>
    </source>
</evidence>
<keyword evidence="6" id="KW-0812">Transmembrane</keyword>
<dbReference type="Pfam" id="PF07730">
    <property type="entry name" value="HisKA_3"/>
    <property type="match status" value="1"/>
</dbReference>
<keyword evidence="6" id="KW-0472">Membrane</keyword>
<evidence type="ECO:0000256" key="4">
    <source>
        <dbReference type="ARBA" id="ARBA00022777"/>
    </source>
</evidence>
<dbReference type="InterPro" id="IPR029016">
    <property type="entry name" value="GAF-like_dom_sf"/>
</dbReference>
<comment type="catalytic activity">
    <reaction evidence="1">
        <text>ATP + protein L-histidine = ADP + protein N-phospho-L-histidine.</text>
        <dbReference type="EC" id="2.7.13.3"/>
    </reaction>
</comment>
<evidence type="ECO:0000256" key="3">
    <source>
        <dbReference type="ARBA" id="ARBA00022679"/>
    </source>
</evidence>
<sequence>MNTSKREQLAKVYMMGLSIGGWCVVAGSFFYMELPATSQILLYLMLVAFLALTEYFPIPVWKGNSSISFPIIYAMDLVFGLPVLLMSYAVIVFLINYLHRRPIRIIFFNPAQLVVSYFLAKNLTDFLTNVTANFSQPVGHLLFELTLLVFFFYLINNIIVDIVLWIRPQPYRLTVWLQKWGSEVFSAGIAYFYVALMIFLGAQGRSHLDIFAAFFFFSPLVGFSLLSSSIARLRKERNRLKAMFAFTNDLNKTLPSQEWISSSAHHLQELLDVQAIMLLSRDGEWQQEYKEGLVLGKKIDTSHLEPLMETELIMNRRKKSGPLDTYFHPSINALVYAPLLLDEEPVGLLVVGKTRTFSFDDEDVRSISTLANQLAVAIKTKLLISEQKEKRVLEERNRIAREIHDGVAQTLAGAVMNLETAQKKFSKSPSDSLTLVEKSLSGLRNGLKEIRQSIYALRPKGSERVGLEQAIRKRIEIIRQASLNISFEVRGKIRLLPGEVEKVMFETFQESVQNTMKHAEATKVDVLLSYQSKHVLLKVKDNGRGFSLYDALLKAREEPHFGLLSMNEEAEKIDASLQIDSKPGEGTDIILTIPLEKIEGDDLDD</sequence>
<protein>
    <recommendedName>
        <fullName evidence="2">histidine kinase</fullName>
        <ecNumber evidence="2">2.7.13.3</ecNumber>
    </recommendedName>
</protein>
<dbReference type="InterPro" id="IPR050482">
    <property type="entry name" value="Sensor_HK_TwoCompSys"/>
</dbReference>
<dbReference type="Proteomes" id="UP001230005">
    <property type="component" value="Unassembled WGS sequence"/>
</dbReference>
<feature type="transmembrane region" description="Helical" evidence="6">
    <location>
        <begin position="40"/>
        <end position="58"/>
    </location>
</feature>
<dbReference type="Gene3D" id="1.20.5.1930">
    <property type="match status" value="1"/>
</dbReference>
<dbReference type="InterPro" id="IPR003594">
    <property type="entry name" value="HATPase_dom"/>
</dbReference>
<feature type="transmembrane region" description="Helical" evidence="6">
    <location>
        <begin position="140"/>
        <end position="164"/>
    </location>
</feature>
<feature type="transmembrane region" description="Helical" evidence="6">
    <location>
        <begin position="184"/>
        <end position="204"/>
    </location>
</feature>
<dbReference type="SUPFAM" id="SSF55874">
    <property type="entry name" value="ATPase domain of HSP90 chaperone/DNA topoisomerase II/histidine kinase"/>
    <property type="match status" value="1"/>
</dbReference>
<feature type="domain" description="GAF" evidence="7">
    <location>
        <begin position="255"/>
        <end position="388"/>
    </location>
</feature>
<accession>A0ABT9ZZE6</accession>
<dbReference type="SMART" id="SM00065">
    <property type="entry name" value="GAF"/>
    <property type="match status" value="1"/>
</dbReference>
<keyword evidence="3" id="KW-0808">Transferase</keyword>
<feature type="transmembrane region" description="Helical" evidence="6">
    <location>
        <begin position="12"/>
        <end position="31"/>
    </location>
</feature>
<evidence type="ECO:0000259" key="8">
    <source>
        <dbReference type="SMART" id="SM00387"/>
    </source>
</evidence>
<dbReference type="InterPro" id="IPR036890">
    <property type="entry name" value="HATPase_C_sf"/>
</dbReference>
<name>A0ABT9ZZE6_9BACI</name>
<feature type="domain" description="Histidine kinase/HSP90-like ATPase" evidence="8">
    <location>
        <begin position="499"/>
        <end position="597"/>
    </location>
</feature>
<dbReference type="EC" id="2.7.13.3" evidence="2"/>
<dbReference type="PANTHER" id="PTHR24421">
    <property type="entry name" value="NITRATE/NITRITE SENSOR PROTEIN NARX-RELATED"/>
    <property type="match status" value="1"/>
</dbReference>
<evidence type="ECO:0000256" key="6">
    <source>
        <dbReference type="SAM" id="Phobius"/>
    </source>
</evidence>
<dbReference type="EMBL" id="JAUSUG010000018">
    <property type="protein sequence ID" value="MDQ0256623.1"/>
    <property type="molecule type" value="Genomic_DNA"/>
</dbReference>
<evidence type="ECO:0000256" key="1">
    <source>
        <dbReference type="ARBA" id="ARBA00000085"/>
    </source>
</evidence>
<keyword evidence="5" id="KW-0902">Two-component regulatory system</keyword>
<keyword evidence="4 9" id="KW-0418">Kinase</keyword>